<proteinExistence type="predicted"/>
<keyword evidence="1" id="KW-0472">Membrane</keyword>
<name>A0A6P1TG20_9FIRM</name>
<protein>
    <submittedName>
        <fullName evidence="2">Uncharacterized protein</fullName>
    </submittedName>
</protein>
<feature type="transmembrane region" description="Helical" evidence="1">
    <location>
        <begin position="6"/>
        <end position="28"/>
    </location>
</feature>
<sequence>MDRRTKQAIIGTSIALVIIFVVIGAAIIKKITPSDKAMDLTEYYKLDKNEVMVIMQNQIYEKKLSCRVKRFILILIR</sequence>
<evidence type="ECO:0000256" key="1">
    <source>
        <dbReference type="SAM" id="Phobius"/>
    </source>
</evidence>
<accession>A0A6P1TG20</accession>
<dbReference type="EMBL" id="CP048000">
    <property type="protein sequence ID" value="QHQ60084.1"/>
    <property type="molecule type" value="Genomic_DNA"/>
</dbReference>
<dbReference type="AlphaFoldDB" id="A0A6P1TG20"/>
<keyword evidence="1" id="KW-0812">Transmembrane</keyword>
<keyword evidence="1" id="KW-1133">Transmembrane helix</keyword>
<reference evidence="2 3" key="1">
    <citation type="submission" date="2020-01" db="EMBL/GenBank/DDBJ databases">
        <title>Genome analysis of Anaerocolumna sp. CBA3638.</title>
        <authorList>
            <person name="Kim J."/>
            <person name="Roh S.W."/>
        </authorList>
    </citation>
    <scope>NUCLEOTIDE SEQUENCE [LARGE SCALE GENOMIC DNA]</scope>
    <source>
        <strain evidence="2 3">CBA3638</strain>
    </source>
</reference>
<evidence type="ECO:0000313" key="3">
    <source>
        <dbReference type="Proteomes" id="UP000464314"/>
    </source>
</evidence>
<organism evidence="2 3">
    <name type="scientific">Anaerocolumna sedimenticola</name>
    <dbReference type="NCBI Taxonomy" id="2696063"/>
    <lineage>
        <taxon>Bacteria</taxon>
        <taxon>Bacillati</taxon>
        <taxon>Bacillota</taxon>
        <taxon>Clostridia</taxon>
        <taxon>Lachnospirales</taxon>
        <taxon>Lachnospiraceae</taxon>
        <taxon>Anaerocolumna</taxon>
    </lineage>
</organism>
<evidence type="ECO:0000313" key="2">
    <source>
        <dbReference type="EMBL" id="QHQ60084.1"/>
    </source>
</evidence>
<gene>
    <name evidence="2" type="ORF">Ana3638_04215</name>
</gene>
<keyword evidence="3" id="KW-1185">Reference proteome</keyword>
<dbReference type="Proteomes" id="UP000464314">
    <property type="component" value="Chromosome"/>
</dbReference>
<dbReference type="KEGG" id="anr:Ana3638_04215"/>
<dbReference type="RefSeq" id="WP_161836920.1">
    <property type="nucleotide sequence ID" value="NZ_CP048000.1"/>
</dbReference>